<proteinExistence type="predicted"/>
<sequence>MGCRVFLAFILGVCLSHCQSVTKLIIFDKEYDVEFGDELFYVDPMTYRVEWRLSEFAQQWTPDPGFPHEVYVSLGTCQYNIPRCNVGENLGPPEAIEVEVHMDHQTVETAVCVGGVTLGVVGVTTGVWFIKKAKRSGWALRT</sequence>
<dbReference type="InterPro" id="IPR014745">
    <property type="entry name" value="MHC_II_a/b_N"/>
</dbReference>
<dbReference type="AlphaFoldDB" id="A0A4W5P7D6"/>
<dbReference type="Ensembl" id="ENSHHUT00000062644.1">
    <property type="protein sequence ID" value="ENSHHUP00000060581.1"/>
    <property type="gene ID" value="ENSHHUG00000035904.1"/>
</dbReference>
<keyword evidence="2" id="KW-0732">Signal</keyword>
<protein>
    <submittedName>
        <fullName evidence="3">Uncharacterized protein</fullName>
    </submittedName>
</protein>
<organism evidence="3 4">
    <name type="scientific">Hucho hucho</name>
    <name type="common">huchen</name>
    <dbReference type="NCBI Taxonomy" id="62062"/>
    <lineage>
        <taxon>Eukaryota</taxon>
        <taxon>Metazoa</taxon>
        <taxon>Chordata</taxon>
        <taxon>Craniata</taxon>
        <taxon>Vertebrata</taxon>
        <taxon>Euteleostomi</taxon>
        <taxon>Actinopterygii</taxon>
        <taxon>Neopterygii</taxon>
        <taxon>Teleostei</taxon>
        <taxon>Protacanthopterygii</taxon>
        <taxon>Salmoniformes</taxon>
        <taxon>Salmonidae</taxon>
        <taxon>Salmoninae</taxon>
        <taxon>Hucho</taxon>
    </lineage>
</organism>
<dbReference type="GeneTree" id="ENSGT00940000178830"/>
<dbReference type="STRING" id="62062.ENSHHUP00000060581"/>
<dbReference type="InterPro" id="IPR011162">
    <property type="entry name" value="MHC_I/II-like_Ag-recog"/>
</dbReference>
<reference evidence="3" key="3">
    <citation type="submission" date="2025-09" db="UniProtKB">
        <authorList>
            <consortium name="Ensembl"/>
        </authorList>
    </citation>
    <scope>IDENTIFICATION</scope>
</reference>
<dbReference type="Proteomes" id="UP000314982">
    <property type="component" value="Unassembled WGS sequence"/>
</dbReference>
<dbReference type="Gene3D" id="3.10.320.10">
    <property type="entry name" value="Class II Histocompatibility Antigen, M Beta Chain, Chain B, domain 1"/>
    <property type="match status" value="1"/>
</dbReference>
<keyword evidence="1" id="KW-0325">Glycoprotein</keyword>
<name>A0A4W5P7D6_9TELE</name>
<evidence type="ECO:0000313" key="3">
    <source>
        <dbReference type="Ensembl" id="ENSHHUP00000060581.1"/>
    </source>
</evidence>
<feature type="signal peptide" evidence="2">
    <location>
        <begin position="1"/>
        <end position="18"/>
    </location>
</feature>
<dbReference type="GO" id="GO:0006955">
    <property type="term" value="P:immune response"/>
    <property type="evidence" value="ECO:0007669"/>
    <property type="project" value="InterPro"/>
</dbReference>
<dbReference type="GO" id="GO:0042613">
    <property type="term" value="C:MHC class II protein complex"/>
    <property type="evidence" value="ECO:0007669"/>
    <property type="project" value="InterPro"/>
</dbReference>
<feature type="chain" id="PRO_5021209377" evidence="2">
    <location>
        <begin position="19"/>
        <end position="142"/>
    </location>
</feature>
<dbReference type="GO" id="GO:0019882">
    <property type="term" value="P:antigen processing and presentation"/>
    <property type="evidence" value="ECO:0007669"/>
    <property type="project" value="InterPro"/>
</dbReference>
<evidence type="ECO:0000256" key="1">
    <source>
        <dbReference type="ARBA" id="ARBA00023180"/>
    </source>
</evidence>
<evidence type="ECO:0000313" key="4">
    <source>
        <dbReference type="Proteomes" id="UP000314982"/>
    </source>
</evidence>
<reference evidence="3" key="2">
    <citation type="submission" date="2025-08" db="UniProtKB">
        <authorList>
            <consortium name="Ensembl"/>
        </authorList>
    </citation>
    <scope>IDENTIFICATION</scope>
</reference>
<accession>A0A4W5P7D6</accession>
<reference evidence="4" key="1">
    <citation type="submission" date="2018-06" db="EMBL/GenBank/DDBJ databases">
        <title>Genome assembly of Danube salmon.</title>
        <authorList>
            <person name="Macqueen D.J."/>
            <person name="Gundappa M.K."/>
        </authorList>
    </citation>
    <scope>NUCLEOTIDE SEQUENCE [LARGE SCALE GENOMIC DNA]</scope>
</reference>
<dbReference type="SUPFAM" id="SSF54452">
    <property type="entry name" value="MHC antigen-recognition domain"/>
    <property type="match status" value="1"/>
</dbReference>
<evidence type="ECO:0000256" key="2">
    <source>
        <dbReference type="SAM" id="SignalP"/>
    </source>
</evidence>
<keyword evidence="4" id="KW-1185">Reference proteome</keyword>